<dbReference type="RefSeq" id="XP_009538468.1">
    <property type="nucleotide sequence ID" value="XM_009540173.1"/>
</dbReference>
<evidence type="ECO:0000313" key="2">
    <source>
        <dbReference type="Proteomes" id="UP000002640"/>
    </source>
</evidence>
<evidence type="ECO:0000313" key="1">
    <source>
        <dbReference type="EMBL" id="EGZ06571.1"/>
    </source>
</evidence>
<organism evidence="1 2">
    <name type="scientific">Phytophthora sojae (strain P6497)</name>
    <name type="common">Soybean stem and root rot agent</name>
    <name type="synonym">Phytophthora megasperma f. sp. glycines</name>
    <dbReference type="NCBI Taxonomy" id="1094619"/>
    <lineage>
        <taxon>Eukaryota</taxon>
        <taxon>Sar</taxon>
        <taxon>Stramenopiles</taxon>
        <taxon>Oomycota</taxon>
        <taxon>Peronosporomycetes</taxon>
        <taxon>Peronosporales</taxon>
        <taxon>Peronosporaceae</taxon>
        <taxon>Phytophthora</taxon>
    </lineage>
</organism>
<gene>
    <name evidence="1" type="ORF">PHYSODRAFT_341819</name>
</gene>
<dbReference type="InParanoid" id="G5AEG9"/>
<dbReference type="STRING" id="1094619.G5AEG9"/>
<dbReference type="GeneID" id="20648160"/>
<dbReference type="EMBL" id="JH159164">
    <property type="protein sequence ID" value="EGZ06571.1"/>
    <property type="molecule type" value="Genomic_DNA"/>
</dbReference>
<dbReference type="Gene3D" id="3.40.50.1380">
    <property type="entry name" value="Methylglyoxal synthase-like domain"/>
    <property type="match status" value="1"/>
</dbReference>
<dbReference type="KEGG" id="psoj:PHYSODRAFT_341819"/>
<reference evidence="1 2" key="1">
    <citation type="journal article" date="2006" name="Science">
        <title>Phytophthora genome sequences uncover evolutionary origins and mechanisms of pathogenesis.</title>
        <authorList>
            <person name="Tyler B.M."/>
            <person name="Tripathy S."/>
            <person name="Zhang X."/>
            <person name="Dehal P."/>
            <person name="Jiang R.H."/>
            <person name="Aerts A."/>
            <person name="Arredondo F.D."/>
            <person name="Baxter L."/>
            <person name="Bensasson D."/>
            <person name="Beynon J.L."/>
            <person name="Chapman J."/>
            <person name="Damasceno C.M."/>
            <person name="Dorrance A.E."/>
            <person name="Dou D."/>
            <person name="Dickerman A.W."/>
            <person name="Dubchak I.L."/>
            <person name="Garbelotto M."/>
            <person name="Gijzen M."/>
            <person name="Gordon S.G."/>
            <person name="Govers F."/>
            <person name="Grunwald N.J."/>
            <person name="Huang W."/>
            <person name="Ivors K.L."/>
            <person name="Jones R.W."/>
            <person name="Kamoun S."/>
            <person name="Krampis K."/>
            <person name="Lamour K.H."/>
            <person name="Lee M.K."/>
            <person name="McDonald W.H."/>
            <person name="Medina M."/>
            <person name="Meijer H.J."/>
            <person name="Nordberg E.K."/>
            <person name="Maclean D.J."/>
            <person name="Ospina-Giraldo M.D."/>
            <person name="Morris P.F."/>
            <person name="Phuntumart V."/>
            <person name="Putnam N.H."/>
            <person name="Rash S."/>
            <person name="Rose J.K."/>
            <person name="Sakihama Y."/>
            <person name="Salamov A.A."/>
            <person name="Savidor A."/>
            <person name="Scheuring C.F."/>
            <person name="Smith B.M."/>
            <person name="Sobral B.W."/>
            <person name="Terry A."/>
            <person name="Torto-Alalibo T.A."/>
            <person name="Win J."/>
            <person name="Xu Z."/>
            <person name="Zhang H."/>
            <person name="Grigoriev I.V."/>
            <person name="Rokhsar D.S."/>
            <person name="Boore J.L."/>
        </authorList>
    </citation>
    <scope>NUCLEOTIDE SEQUENCE [LARGE SCALE GENOMIC DNA]</scope>
    <source>
        <strain evidence="1 2">P6497</strain>
    </source>
</reference>
<protein>
    <submittedName>
        <fullName evidence="1">Uncharacterized protein</fullName>
    </submittedName>
</protein>
<sequence>MGLIFQVLYLRASDPIQTYLWGALAGDFAGVVSADDVAGALAGDFAGAFVSDFAGDADDWDGDLAGTVVVGFVGDLDGGFGEVSRLGLEVEVPIGVPASRTPPRSPLPLPWVSALRPYVTLVKQVKRSASVITRAPGCSTLNIRLTPAKMATTHLRASPTLPFTSKTPAVQVTSPHGADPSLGVKMACVGAYMHEAYLKVLLVLVVKMPNESRVPISLGHQKIKREFIQLSYAIYVMQGTSEPLAALGIETATLSNLSVLKSDLPSVLDYVSKKHTSGYEIDVSLVNNTKCTLMFVLVTE</sequence>
<keyword evidence="2" id="KW-1185">Reference proteome</keyword>
<dbReference type="AlphaFoldDB" id="G5AEG9"/>
<dbReference type="InterPro" id="IPR036914">
    <property type="entry name" value="MGS-like_dom_sf"/>
</dbReference>
<name>G5AEG9_PHYSP</name>
<proteinExistence type="predicted"/>
<accession>G5AEG9</accession>
<dbReference type="Proteomes" id="UP000002640">
    <property type="component" value="Unassembled WGS sequence"/>
</dbReference>